<dbReference type="EMBL" id="KQ247687">
    <property type="protein sequence ID" value="KNC72032.1"/>
    <property type="molecule type" value="Genomic_DNA"/>
</dbReference>
<accession>A0A0L0F5N6</accession>
<proteinExistence type="predicted"/>
<evidence type="ECO:0000313" key="2">
    <source>
        <dbReference type="Proteomes" id="UP000054560"/>
    </source>
</evidence>
<dbReference type="GeneID" id="25915924"/>
<sequence length="62" mass="6513">MLGSVTEMLNEGIEALDELLEGFIKGIESAGGGTASEESVPTNKGMDPVDSFWGEVQAFIHA</sequence>
<protein>
    <submittedName>
        <fullName evidence="1">Uncharacterized protein</fullName>
    </submittedName>
</protein>
<name>A0A0L0F5N6_9EUKA</name>
<dbReference type="AlphaFoldDB" id="A0A0L0F5N6"/>
<evidence type="ECO:0000313" key="1">
    <source>
        <dbReference type="EMBL" id="KNC72032.1"/>
    </source>
</evidence>
<gene>
    <name evidence="1" type="ORF">SARC_15420</name>
</gene>
<dbReference type="Proteomes" id="UP000054560">
    <property type="component" value="Unassembled WGS sequence"/>
</dbReference>
<organism evidence="1 2">
    <name type="scientific">Sphaeroforma arctica JP610</name>
    <dbReference type="NCBI Taxonomy" id="667725"/>
    <lineage>
        <taxon>Eukaryota</taxon>
        <taxon>Ichthyosporea</taxon>
        <taxon>Ichthyophonida</taxon>
        <taxon>Sphaeroforma</taxon>
    </lineage>
</organism>
<keyword evidence="2" id="KW-1185">Reference proteome</keyword>
<dbReference type="RefSeq" id="XP_014145934.1">
    <property type="nucleotide sequence ID" value="XM_014290459.1"/>
</dbReference>
<feature type="non-terminal residue" evidence="1">
    <location>
        <position position="62"/>
    </location>
</feature>
<reference evidence="1 2" key="1">
    <citation type="submission" date="2011-02" db="EMBL/GenBank/DDBJ databases">
        <title>The Genome Sequence of Sphaeroforma arctica JP610.</title>
        <authorList>
            <consortium name="The Broad Institute Genome Sequencing Platform"/>
            <person name="Russ C."/>
            <person name="Cuomo C."/>
            <person name="Young S.K."/>
            <person name="Zeng Q."/>
            <person name="Gargeya S."/>
            <person name="Alvarado L."/>
            <person name="Berlin A."/>
            <person name="Chapman S.B."/>
            <person name="Chen Z."/>
            <person name="Freedman E."/>
            <person name="Gellesch M."/>
            <person name="Goldberg J."/>
            <person name="Griggs A."/>
            <person name="Gujja S."/>
            <person name="Heilman E."/>
            <person name="Heiman D."/>
            <person name="Howarth C."/>
            <person name="Mehta T."/>
            <person name="Neiman D."/>
            <person name="Pearson M."/>
            <person name="Roberts A."/>
            <person name="Saif S."/>
            <person name="Shea T."/>
            <person name="Shenoy N."/>
            <person name="Sisk P."/>
            <person name="Stolte C."/>
            <person name="Sykes S."/>
            <person name="White J."/>
            <person name="Yandava C."/>
            <person name="Burger G."/>
            <person name="Gray M.W."/>
            <person name="Holland P.W.H."/>
            <person name="King N."/>
            <person name="Lang F.B.F."/>
            <person name="Roger A.J."/>
            <person name="Ruiz-Trillo I."/>
            <person name="Haas B."/>
            <person name="Nusbaum C."/>
            <person name="Birren B."/>
        </authorList>
    </citation>
    <scope>NUCLEOTIDE SEQUENCE [LARGE SCALE GENOMIC DNA]</scope>
    <source>
        <strain evidence="1 2">JP610</strain>
    </source>
</reference>